<evidence type="ECO:0000256" key="2">
    <source>
        <dbReference type="SAM" id="Phobius"/>
    </source>
</evidence>
<feature type="transmembrane region" description="Helical" evidence="2">
    <location>
        <begin position="64"/>
        <end position="86"/>
    </location>
</feature>
<evidence type="ECO:0000313" key="3">
    <source>
        <dbReference type="EMBL" id="PCH35804.1"/>
    </source>
</evidence>
<feature type="transmembrane region" description="Helical" evidence="2">
    <location>
        <begin position="154"/>
        <end position="174"/>
    </location>
</feature>
<feature type="transmembrane region" description="Helical" evidence="2">
    <location>
        <begin position="222"/>
        <end position="244"/>
    </location>
</feature>
<dbReference type="Proteomes" id="UP000218811">
    <property type="component" value="Unassembled WGS sequence"/>
</dbReference>
<evidence type="ECO:0000256" key="1">
    <source>
        <dbReference type="SAM" id="MobiDB-lite"/>
    </source>
</evidence>
<protein>
    <submittedName>
        <fullName evidence="3">Uncharacterized protein</fullName>
    </submittedName>
</protein>
<evidence type="ECO:0000313" key="4">
    <source>
        <dbReference type="Proteomes" id="UP000218811"/>
    </source>
</evidence>
<dbReference type="AlphaFoldDB" id="A0A2H3JGG6"/>
<feature type="compositionally biased region" description="Basic and acidic residues" evidence="1">
    <location>
        <begin position="461"/>
        <end position="476"/>
    </location>
</feature>
<sequence>MRRRLTLLLLFFPSDPILDFRPAFARSLPVQILCTGIVLTLSSVLLIQLIVTAQYHWPLAPVNFILQVSAVITLLITSIVTIQIVLSTVTKESRTWPYMLNYVAVDIPPSVNTNWPTADLAAWLLMTATTSGLIQITHIQFLTLLFPSKLERRLIYSLLGPLAVTSAAMQLLRLHKDRNVISAISAVQNICNATLSLLFTASLFLWGLLVNRKNAWRMDGGTAAFGLGALTLAPTSSAIALLYVPTKDQYTWMPSLMWAVILWQSFLGWWWWVGAGMGVGEVDELLRREEKRRVKRSIRSERRRMQRERAESLWKGVTGVLSFGRTRSRSSSPDSPNPPLSPSSTSSASAALGTNAPAAPPWRVLAYPPGRRVYGWFLHWRHAHMQAARAQAVEHVERMNQVYGNEGGERRRLGPLPAWGLGSFGIRRAREREREVGDDETIVASESDADGEVVRVVRREEDRGKGRAENAEEGVLRRRTRTGSRDSGRGILIGAQAEANPPWSMWWWGPLRRWRHQDTTVY</sequence>
<feature type="region of interest" description="Disordered" evidence="1">
    <location>
        <begin position="461"/>
        <end position="488"/>
    </location>
</feature>
<feature type="transmembrane region" description="Helical" evidence="2">
    <location>
        <begin position="256"/>
        <end position="279"/>
    </location>
</feature>
<keyword evidence="2" id="KW-1133">Transmembrane helix</keyword>
<dbReference type="OMA" id="ERAQTIW"/>
<feature type="transmembrane region" description="Helical" evidence="2">
    <location>
        <begin position="30"/>
        <end position="52"/>
    </location>
</feature>
<dbReference type="OrthoDB" id="3357304at2759"/>
<keyword evidence="4" id="KW-1185">Reference proteome</keyword>
<feature type="transmembrane region" description="Helical" evidence="2">
    <location>
        <begin position="120"/>
        <end position="142"/>
    </location>
</feature>
<proteinExistence type="predicted"/>
<feature type="region of interest" description="Disordered" evidence="1">
    <location>
        <begin position="324"/>
        <end position="354"/>
    </location>
</feature>
<name>A0A2H3JGG6_WOLCO</name>
<keyword evidence="2" id="KW-0812">Transmembrane</keyword>
<reference evidence="3 4" key="1">
    <citation type="journal article" date="2012" name="Science">
        <title>The Paleozoic origin of enzymatic lignin decomposition reconstructed from 31 fungal genomes.</title>
        <authorList>
            <person name="Floudas D."/>
            <person name="Binder M."/>
            <person name="Riley R."/>
            <person name="Barry K."/>
            <person name="Blanchette R.A."/>
            <person name="Henrissat B."/>
            <person name="Martinez A.T."/>
            <person name="Otillar R."/>
            <person name="Spatafora J.W."/>
            <person name="Yadav J.S."/>
            <person name="Aerts A."/>
            <person name="Benoit I."/>
            <person name="Boyd A."/>
            <person name="Carlson A."/>
            <person name="Copeland A."/>
            <person name="Coutinho P.M."/>
            <person name="de Vries R.P."/>
            <person name="Ferreira P."/>
            <person name="Findley K."/>
            <person name="Foster B."/>
            <person name="Gaskell J."/>
            <person name="Glotzer D."/>
            <person name="Gorecki P."/>
            <person name="Heitman J."/>
            <person name="Hesse C."/>
            <person name="Hori C."/>
            <person name="Igarashi K."/>
            <person name="Jurgens J.A."/>
            <person name="Kallen N."/>
            <person name="Kersten P."/>
            <person name="Kohler A."/>
            <person name="Kuees U."/>
            <person name="Kumar T.K.A."/>
            <person name="Kuo A."/>
            <person name="LaButti K."/>
            <person name="Larrondo L.F."/>
            <person name="Lindquist E."/>
            <person name="Ling A."/>
            <person name="Lombard V."/>
            <person name="Lucas S."/>
            <person name="Lundell T."/>
            <person name="Martin R."/>
            <person name="McLaughlin D.J."/>
            <person name="Morgenstern I."/>
            <person name="Morin E."/>
            <person name="Murat C."/>
            <person name="Nagy L.G."/>
            <person name="Nolan M."/>
            <person name="Ohm R.A."/>
            <person name="Patyshakuliyeva A."/>
            <person name="Rokas A."/>
            <person name="Ruiz-Duenas F.J."/>
            <person name="Sabat G."/>
            <person name="Salamov A."/>
            <person name="Samejima M."/>
            <person name="Schmutz J."/>
            <person name="Slot J.C."/>
            <person name="St John F."/>
            <person name="Stenlid J."/>
            <person name="Sun H."/>
            <person name="Sun S."/>
            <person name="Syed K."/>
            <person name="Tsang A."/>
            <person name="Wiebenga A."/>
            <person name="Young D."/>
            <person name="Pisabarro A."/>
            <person name="Eastwood D.C."/>
            <person name="Martin F."/>
            <person name="Cullen D."/>
            <person name="Grigoriev I.V."/>
            <person name="Hibbett D.S."/>
        </authorList>
    </citation>
    <scope>NUCLEOTIDE SEQUENCE [LARGE SCALE GENOMIC DNA]</scope>
    <source>
        <strain evidence="3 4">MD-104</strain>
    </source>
</reference>
<keyword evidence="2" id="KW-0472">Membrane</keyword>
<organism evidence="3 4">
    <name type="scientific">Wolfiporia cocos (strain MD-104)</name>
    <name type="common">Brown rot fungus</name>
    <dbReference type="NCBI Taxonomy" id="742152"/>
    <lineage>
        <taxon>Eukaryota</taxon>
        <taxon>Fungi</taxon>
        <taxon>Dikarya</taxon>
        <taxon>Basidiomycota</taxon>
        <taxon>Agaricomycotina</taxon>
        <taxon>Agaricomycetes</taxon>
        <taxon>Polyporales</taxon>
        <taxon>Phaeolaceae</taxon>
        <taxon>Wolfiporia</taxon>
    </lineage>
</organism>
<gene>
    <name evidence="3" type="ORF">WOLCODRAFT_133986</name>
</gene>
<feature type="transmembrane region" description="Helical" evidence="2">
    <location>
        <begin position="186"/>
        <end position="210"/>
    </location>
</feature>
<accession>A0A2H3JGG6</accession>
<dbReference type="EMBL" id="KB467854">
    <property type="protein sequence ID" value="PCH35804.1"/>
    <property type="molecule type" value="Genomic_DNA"/>
</dbReference>
<dbReference type="STRING" id="742152.A0A2H3JGG6"/>